<evidence type="ECO:0000313" key="3">
    <source>
        <dbReference type="Proteomes" id="UP001149079"/>
    </source>
</evidence>
<accession>A0A9W9L634</accession>
<sequence>MVPHDNDDLEALFAYTYPTSNEHNSNENPQAYAYLTSVMHLSDGFKEKILQSYDLDTRWRLVREGLQANDADSTPAKLPPISTPAPAVPRATPCTPFVSSTFYTTMGKLQVGCHEHLMLRPGAKNISTPG</sequence>
<organism evidence="2 3">
    <name type="scientific">Penicillium bovifimosum</name>
    <dbReference type="NCBI Taxonomy" id="126998"/>
    <lineage>
        <taxon>Eukaryota</taxon>
        <taxon>Fungi</taxon>
        <taxon>Dikarya</taxon>
        <taxon>Ascomycota</taxon>
        <taxon>Pezizomycotina</taxon>
        <taxon>Eurotiomycetes</taxon>
        <taxon>Eurotiomycetidae</taxon>
        <taxon>Eurotiales</taxon>
        <taxon>Aspergillaceae</taxon>
        <taxon>Penicillium</taxon>
    </lineage>
</organism>
<evidence type="ECO:0000313" key="2">
    <source>
        <dbReference type="EMBL" id="KAJ5138946.1"/>
    </source>
</evidence>
<dbReference type="GeneID" id="81403708"/>
<dbReference type="Proteomes" id="UP001149079">
    <property type="component" value="Unassembled WGS sequence"/>
</dbReference>
<comment type="caution">
    <text evidence="2">The sequence shown here is derived from an EMBL/GenBank/DDBJ whole genome shotgun (WGS) entry which is preliminary data.</text>
</comment>
<dbReference type="RefSeq" id="XP_056523595.1">
    <property type="nucleotide sequence ID" value="XM_056664538.1"/>
</dbReference>
<reference evidence="2" key="2">
    <citation type="journal article" date="2023" name="IMA Fungus">
        <title>Comparative genomic study of the Penicillium genus elucidates a diverse pangenome and 15 lateral gene transfer events.</title>
        <authorList>
            <person name="Petersen C."/>
            <person name="Sorensen T."/>
            <person name="Nielsen M.R."/>
            <person name="Sondergaard T.E."/>
            <person name="Sorensen J.L."/>
            <person name="Fitzpatrick D.A."/>
            <person name="Frisvad J.C."/>
            <person name="Nielsen K.L."/>
        </authorList>
    </citation>
    <scope>NUCLEOTIDE SEQUENCE</scope>
    <source>
        <strain evidence="2">IBT 22155</strain>
    </source>
</reference>
<reference evidence="2" key="1">
    <citation type="submission" date="2022-11" db="EMBL/GenBank/DDBJ databases">
        <authorList>
            <person name="Petersen C."/>
        </authorList>
    </citation>
    <scope>NUCLEOTIDE SEQUENCE</scope>
    <source>
        <strain evidence="2">IBT 22155</strain>
    </source>
</reference>
<proteinExistence type="predicted"/>
<feature type="compositionally biased region" description="Pro residues" evidence="1">
    <location>
        <begin position="77"/>
        <end position="87"/>
    </location>
</feature>
<keyword evidence="3" id="KW-1185">Reference proteome</keyword>
<dbReference type="AlphaFoldDB" id="A0A9W9L634"/>
<gene>
    <name evidence="2" type="ORF">N7515_003794</name>
</gene>
<feature type="region of interest" description="Disordered" evidence="1">
    <location>
        <begin position="70"/>
        <end position="90"/>
    </location>
</feature>
<protein>
    <submittedName>
        <fullName evidence="2">Uncharacterized protein</fullName>
    </submittedName>
</protein>
<dbReference type="EMBL" id="JAPQKL010000003">
    <property type="protein sequence ID" value="KAJ5138946.1"/>
    <property type="molecule type" value="Genomic_DNA"/>
</dbReference>
<evidence type="ECO:0000256" key="1">
    <source>
        <dbReference type="SAM" id="MobiDB-lite"/>
    </source>
</evidence>
<name>A0A9W9L634_9EURO</name>